<comment type="caution">
    <text evidence="2">The sequence shown here is derived from an EMBL/GenBank/DDBJ whole genome shotgun (WGS) entry which is preliminary data.</text>
</comment>
<organism evidence="2 3">
    <name type="scientific">Pelagomonas calceolata</name>
    <dbReference type="NCBI Taxonomy" id="35677"/>
    <lineage>
        <taxon>Eukaryota</taxon>
        <taxon>Sar</taxon>
        <taxon>Stramenopiles</taxon>
        <taxon>Ochrophyta</taxon>
        <taxon>Pelagophyceae</taxon>
        <taxon>Pelagomonadales</taxon>
        <taxon>Pelagomonadaceae</taxon>
        <taxon>Pelagomonas</taxon>
    </lineage>
</organism>
<dbReference type="Proteomes" id="UP000789595">
    <property type="component" value="Unassembled WGS sequence"/>
</dbReference>
<sequence>MGLLRTIFLRSNSGRRDAAVHFVSSLTKATAATPTFGDYTSPPGFTRELPPEPEKSWSYYTPFLIYAFAALALFLAVFLRGSHNVFFLGLVNGAVLAACCCLRDSPRKSYHNLSQP</sequence>
<feature type="transmembrane region" description="Helical" evidence="1">
    <location>
        <begin position="57"/>
        <end position="79"/>
    </location>
</feature>
<evidence type="ECO:0000256" key="1">
    <source>
        <dbReference type="SAM" id="Phobius"/>
    </source>
</evidence>
<evidence type="ECO:0000313" key="3">
    <source>
        <dbReference type="Proteomes" id="UP000789595"/>
    </source>
</evidence>
<keyword evidence="3" id="KW-1185">Reference proteome</keyword>
<dbReference type="AlphaFoldDB" id="A0A8J2SZ10"/>
<evidence type="ECO:0000313" key="2">
    <source>
        <dbReference type="EMBL" id="CAH0380219.1"/>
    </source>
</evidence>
<protein>
    <submittedName>
        <fullName evidence="2">Uncharacterized protein</fullName>
    </submittedName>
</protein>
<accession>A0A8J2SZ10</accession>
<feature type="transmembrane region" description="Helical" evidence="1">
    <location>
        <begin position="85"/>
        <end position="102"/>
    </location>
</feature>
<name>A0A8J2SZ10_9STRA</name>
<proteinExistence type="predicted"/>
<reference evidence="2" key="1">
    <citation type="submission" date="2021-11" db="EMBL/GenBank/DDBJ databases">
        <authorList>
            <consortium name="Genoscope - CEA"/>
            <person name="William W."/>
        </authorList>
    </citation>
    <scope>NUCLEOTIDE SEQUENCE</scope>
</reference>
<keyword evidence="1" id="KW-0812">Transmembrane</keyword>
<dbReference type="EMBL" id="CAKKNE010000006">
    <property type="protein sequence ID" value="CAH0380219.1"/>
    <property type="molecule type" value="Genomic_DNA"/>
</dbReference>
<keyword evidence="1" id="KW-0472">Membrane</keyword>
<gene>
    <name evidence="2" type="ORF">PECAL_6P18620</name>
</gene>
<keyword evidence="1" id="KW-1133">Transmembrane helix</keyword>